<name>A0ABX6YER4_9MICO</name>
<sequence>MRVHAPVHLRWGDLDAYNHVNNVELLRVLEEARVRVFWRSGDEGDSIDQGMALIEAEPGSETLTLVARHEVEYRKPIPYQRAPLDIQLWIGRLGGASLDVHYEVFTQHDGDTPAACAASTIVLVDASSGAPRRIREAERRAWQRYAEAPVTFTGRR</sequence>
<dbReference type="EMBL" id="CP061169">
    <property type="protein sequence ID" value="QPZ37060.1"/>
    <property type="molecule type" value="Genomic_DNA"/>
</dbReference>
<dbReference type="PANTHER" id="PTHR31793">
    <property type="entry name" value="4-HYDROXYBENZOYL-COA THIOESTERASE FAMILY MEMBER"/>
    <property type="match status" value="1"/>
</dbReference>
<dbReference type="CDD" id="cd00586">
    <property type="entry name" value="4HBT"/>
    <property type="match status" value="1"/>
</dbReference>
<evidence type="ECO:0000313" key="2">
    <source>
        <dbReference type="Proteomes" id="UP000662814"/>
    </source>
</evidence>
<dbReference type="InterPro" id="IPR029069">
    <property type="entry name" value="HotDog_dom_sf"/>
</dbReference>
<accession>A0ABX6YER4</accession>
<gene>
    <name evidence="1" type="ORF">HCR76_09215</name>
</gene>
<dbReference type="Gene3D" id="3.10.129.10">
    <property type="entry name" value="Hotdog Thioesterase"/>
    <property type="match status" value="1"/>
</dbReference>
<dbReference type="Pfam" id="PF13279">
    <property type="entry name" value="4HBT_2"/>
    <property type="match status" value="1"/>
</dbReference>
<dbReference type="PANTHER" id="PTHR31793:SF24">
    <property type="entry name" value="LONG-CHAIN ACYL-COA THIOESTERASE FADM"/>
    <property type="match status" value="1"/>
</dbReference>
<dbReference type="InterPro" id="IPR050563">
    <property type="entry name" value="4-hydroxybenzoyl-CoA_TE"/>
</dbReference>
<protein>
    <submittedName>
        <fullName evidence="1">Acyl-CoA thioesterase</fullName>
    </submittedName>
</protein>
<organism evidence="1 2">
    <name type="scientific">Paramicrobacterium chengjingii</name>
    <dbReference type="NCBI Taxonomy" id="2769067"/>
    <lineage>
        <taxon>Bacteria</taxon>
        <taxon>Bacillati</taxon>
        <taxon>Actinomycetota</taxon>
        <taxon>Actinomycetes</taxon>
        <taxon>Micrococcales</taxon>
        <taxon>Microbacteriaceae</taxon>
        <taxon>Paramicrobacterium</taxon>
    </lineage>
</organism>
<dbReference type="RefSeq" id="WP_166993127.1">
    <property type="nucleotide sequence ID" value="NZ_CP061169.1"/>
</dbReference>
<proteinExistence type="predicted"/>
<dbReference type="SUPFAM" id="SSF54637">
    <property type="entry name" value="Thioesterase/thiol ester dehydrase-isomerase"/>
    <property type="match status" value="1"/>
</dbReference>
<keyword evidence="2" id="KW-1185">Reference proteome</keyword>
<reference evidence="1 2" key="1">
    <citation type="submission" date="2020-12" db="EMBL/GenBank/DDBJ databases">
        <title>Microbacterium sp. HY060.</title>
        <authorList>
            <person name="Zhou J."/>
        </authorList>
    </citation>
    <scope>NUCLEOTIDE SEQUENCE [LARGE SCALE GENOMIC DNA]</scope>
    <source>
        <strain evidence="1 2">HY60</strain>
    </source>
</reference>
<dbReference type="Proteomes" id="UP000662814">
    <property type="component" value="Chromosome"/>
</dbReference>
<evidence type="ECO:0000313" key="1">
    <source>
        <dbReference type="EMBL" id="QPZ37060.1"/>
    </source>
</evidence>